<gene>
    <name evidence="2" type="ORF">GOP47_0016209</name>
</gene>
<sequence length="245" mass="27833">MAPEKKNEGDKESSTEQWLAYTVAQAQELRRSVADSTDTVLQSTRSYLSDLQSTSSHYSHFAQNWYHTVRSEYGHYEDIFFGKLKEGLQIASDHPAATCTVMAGAGLLLMKRPRRFLVRNTVGRFQSEESLLTRSENRVKELRQSIDLLKKESKKLEERAKLAEDELLRGRTKLKQVGTQIQKLVNSIHKTESQSQGLMESLRELPGRDALRFRAEVASMTAEAKLERNSLTKEVSKIANFGIPV</sequence>
<organism evidence="2 3">
    <name type="scientific">Adiantum capillus-veneris</name>
    <name type="common">Maidenhair fern</name>
    <dbReference type="NCBI Taxonomy" id="13818"/>
    <lineage>
        <taxon>Eukaryota</taxon>
        <taxon>Viridiplantae</taxon>
        <taxon>Streptophyta</taxon>
        <taxon>Embryophyta</taxon>
        <taxon>Tracheophyta</taxon>
        <taxon>Polypodiopsida</taxon>
        <taxon>Polypodiidae</taxon>
        <taxon>Polypodiales</taxon>
        <taxon>Pteridineae</taxon>
        <taxon>Pteridaceae</taxon>
        <taxon>Vittarioideae</taxon>
        <taxon>Adiantum</taxon>
    </lineage>
</organism>
<dbReference type="OrthoDB" id="1907298at2759"/>
<feature type="coiled-coil region" evidence="1">
    <location>
        <begin position="125"/>
        <end position="173"/>
    </location>
</feature>
<comment type="caution">
    <text evidence="2">The sequence shown here is derived from an EMBL/GenBank/DDBJ whole genome shotgun (WGS) entry which is preliminary data.</text>
</comment>
<dbReference type="PANTHER" id="PTHR34554">
    <property type="entry name" value="RGS1-HXK1-INTERACTING PROTEIN 1"/>
    <property type="match status" value="1"/>
</dbReference>
<accession>A0A9D4UH88</accession>
<reference evidence="2" key="1">
    <citation type="submission" date="2021-01" db="EMBL/GenBank/DDBJ databases">
        <title>Adiantum capillus-veneris genome.</title>
        <authorList>
            <person name="Fang Y."/>
            <person name="Liao Q."/>
        </authorList>
    </citation>
    <scope>NUCLEOTIDE SEQUENCE</scope>
    <source>
        <strain evidence="2">H3</strain>
        <tissue evidence="2">Leaf</tissue>
    </source>
</reference>
<keyword evidence="1" id="KW-0175">Coiled coil</keyword>
<name>A0A9D4UH88_ADICA</name>
<evidence type="ECO:0000313" key="3">
    <source>
        <dbReference type="Proteomes" id="UP000886520"/>
    </source>
</evidence>
<evidence type="ECO:0000313" key="2">
    <source>
        <dbReference type="EMBL" id="KAI5067864.1"/>
    </source>
</evidence>
<dbReference type="PANTHER" id="PTHR34554:SF2">
    <property type="entry name" value="RGS1-HXK1-INTERACTING PROTEIN 1"/>
    <property type="match status" value="1"/>
</dbReference>
<protein>
    <submittedName>
        <fullName evidence="2">Uncharacterized protein</fullName>
    </submittedName>
</protein>
<dbReference type="AlphaFoldDB" id="A0A9D4UH88"/>
<dbReference type="EMBL" id="JABFUD020000016">
    <property type="protein sequence ID" value="KAI5067864.1"/>
    <property type="molecule type" value="Genomic_DNA"/>
</dbReference>
<keyword evidence="3" id="KW-1185">Reference proteome</keyword>
<proteinExistence type="predicted"/>
<dbReference type="InterPro" id="IPR053284">
    <property type="entry name" value="RGS1-HXK1_interactor"/>
</dbReference>
<dbReference type="Proteomes" id="UP000886520">
    <property type="component" value="Chromosome 16"/>
</dbReference>
<evidence type="ECO:0000256" key="1">
    <source>
        <dbReference type="SAM" id="Coils"/>
    </source>
</evidence>